<evidence type="ECO:0000313" key="3">
    <source>
        <dbReference type="Proteomes" id="UP000823749"/>
    </source>
</evidence>
<evidence type="ECO:0000256" key="1">
    <source>
        <dbReference type="SAM" id="MobiDB-lite"/>
    </source>
</evidence>
<proteinExistence type="predicted"/>
<accession>A0AAV6IZK3</accession>
<dbReference type="EMBL" id="JACTNZ010000009">
    <property type="protein sequence ID" value="KAG5532260.1"/>
    <property type="molecule type" value="Genomic_DNA"/>
</dbReference>
<protein>
    <submittedName>
        <fullName evidence="2">Uncharacterized protein</fullName>
    </submittedName>
</protein>
<dbReference type="Proteomes" id="UP000823749">
    <property type="component" value="Chromosome 9"/>
</dbReference>
<evidence type="ECO:0000313" key="2">
    <source>
        <dbReference type="EMBL" id="KAG5532260.1"/>
    </source>
</evidence>
<name>A0AAV6IZK3_9ERIC</name>
<feature type="compositionally biased region" description="Polar residues" evidence="1">
    <location>
        <begin position="93"/>
        <end position="104"/>
    </location>
</feature>
<feature type="region of interest" description="Disordered" evidence="1">
    <location>
        <begin position="82"/>
        <end position="137"/>
    </location>
</feature>
<gene>
    <name evidence="2" type="ORF">RHGRI_026781</name>
</gene>
<dbReference type="AlphaFoldDB" id="A0AAV6IZK3"/>
<sequence>MPLLNDPNLVAMENIEIEDNVNDGIDTDCFVDCPPISKTKGHPKQKRMKGGKELGKRKKHCGLCKHVGHNISTCSEKENATFSNGANKRKKMTSTTIELIQRSPSPKPNEEREKEDDDHNQSNRPTPPPPTSTTITNTGLASATISATPPLTDVVEKNFVQFTYTDAVELLLRADKKFEFPVLF</sequence>
<feature type="compositionally biased region" description="Basic and acidic residues" evidence="1">
    <location>
        <begin position="108"/>
        <end position="121"/>
    </location>
</feature>
<organism evidence="2 3">
    <name type="scientific">Rhododendron griersonianum</name>
    <dbReference type="NCBI Taxonomy" id="479676"/>
    <lineage>
        <taxon>Eukaryota</taxon>
        <taxon>Viridiplantae</taxon>
        <taxon>Streptophyta</taxon>
        <taxon>Embryophyta</taxon>
        <taxon>Tracheophyta</taxon>
        <taxon>Spermatophyta</taxon>
        <taxon>Magnoliopsida</taxon>
        <taxon>eudicotyledons</taxon>
        <taxon>Gunneridae</taxon>
        <taxon>Pentapetalae</taxon>
        <taxon>asterids</taxon>
        <taxon>Ericales</taxon>
        <taxon>Ericaceae</taxon>
        <taxon>Ericoideae</taxon>
        <taxon>Rhodoreae</taxon>
        <taxon>Rhododendron</taxon>
    </lineage>
</organism>
<keyword evidence="3" id="KW-1185">Reference proteome</keyword>
<comment type="caution">
    <text evidence="2">The sequence shown here is derived from an EMBL/GenBank/DDBJ whole genome shotgun (WGS) entry which is preliminary data.</text>
</comment>
<reference evidence="2" key="1">
    <citation type="submission" date="2020-08" db="EMBL/GenBank/DDBJ databases">
        <title>Plant Genome Project.</title>
        <authorList>
            <person name="Zhang R.-G."/>
        </authorList>
    </citation>
    <scope>NUCLEOTIDE SEQUENCE</scope>
    <source>
        <strain evidence="2">WSP0</strain>
        <tissue evidence="2">Leaf</tissue>
    </source>
</reference>